<organism evidence="3 4">
    <name type="scientific">Ostreobium quekettii</name>
    <dbReference type="NCBI Taxonomy" id="121088"/>
    <lineage>
        <taxon>Eukaryota</taxon>
        <taxon>Viridiplantae</taxon>
        <taxon>Chlorophyta</taxon>
        <taxon>core chlorophytes</taxon>
        <taxon>Ulvophyceae</taxon>
        <taxon>TCBD clade</taxon>
        <taxon>Bryopsidales</taxon>
        <taxon>Ostreobineae</taxon>
        <taxon>Ostreobiaceae</taxon>
        <taxon>Ostreobium</taxon>
    </lineage>
</organism>
<dbReference type="PANTHER" id="PTHR47661">
    <property type="entry name" value="PHOSPHOGLUCAN PHOSPHATASE LSF1, CHLOROPLASTIC"/>
    <property type="match status" value="1"/>
</dbReference>
<feature type="domain" description="Rubredoxin-like" evidence="2">
    <location>
        <begin position="229"/>
        <end position="269"/>
    </location>
</feature>
<dbReference type="EMBL" id="CAJHUC010001123">
    <property type="protein sequence ID" value="CAD7699847.1"/>
    <property type="molecule type" value="Genomic_DNA"/>
</dbReference>
<evidence type="ECO:0000313" key="3">
    <source>
        <dbReference type="EMBL" id="CAD7699847.1"/>
    </source>
</evidence>
<keyword evidence="4" id="KW-1185">Reference proteome</keyword>
<dbReference type="AlphaFoldDB" id="A0A8S1J1I1"/>
<feature type="transmembrane region" description="Helical" evidence="1">
    <location>
        <begin position="284"/>
        <end position="305"/>
    </location>
</feature>
<comment type="caution">
    <text evidence="3">The sequence shown here is derived from an EMBL/GenBank/DDBJ whole genome shotgun (WGS) entry which is preliminary data.</text>
</comment>
<reference evidence="3" key="1">
    <citation type="submission" date="2020-12" db="EMBL/GenBank/DDBJ databases">
        <authorList>
            <person name="Iha C."/>
        </authorList>
    </citation>
    <scope>NUCLEOTIDE SEQUENCE</scope>
</reference>
<keyword evidence="1" id="KW-0472">Membrane</keyword>
<name>A0A8S1J1I1_9CHLO</name>
<evidence type="ECO:0000256" key="1">
    <source>
        <dbReference type="SAM" id="Phobius"/>
    </source>
</evidence>
<evidence type="ECO:0000259" key="2">
    <source>
        <dbReference type="PROSITE" id="PS50903"/>
    </source>
</evidence>
<proteinExistence type="predicted"/>
<dbReference type="InterPro" id="IPR024934">
    <property type="entry name" value="Rubredoxin-like_dom"/>
</dbReference>
<dbReference type="OrthoDB" id="10264829at2759"/>
<dbReference type="PANTHER" id="PTHR47661:SF4">
    <property type="entry name" value="OS08G0162600 PROTEIN"/>
    <property type="match status" value="1"/>
</dbReference>
<gene>
    <name evidence="3" type="ORF">OSTQU699_LOCUS5206</name>
</gene>
<dbReference type="GO" id="GO:0005506">
    <property type="term" value="F:iron ion binding"/>
    <property type="evidence" value="ECO:0007669"/>
    <property type="project" value="InterPro"/>
</dbReference>
<keyword evidence="1" id="KW-1133">Transmembrane helix</keyword>
<accession>A0A8S1J1I1</accession>
<protein>
    <recommendedName>
        <fullName evidence="2">Rubredoxin-like domain-containing protein</fullName>
    </recommendedName>
</protein>
<evidence type="ECO:0000313" key="4">
    <source>
        <dbReference type="Proteomes" id="UP000708148"/>
    </source>
</evidence>
<dbReference type="Proteomes" id="UP000708148">
    <property type="component" value="Unassembled WGS sequence"/>
</dbReference>
<sequence length="307" mass="32019">MGSRICEYGVLDPLKRGQPQAGGSLCLISPVPQGGRQRRVIFGRGVGMASMAAAGCTAPARAQAAAPVARVSVRPLGGVPALPRGSFLGGPLRMGPMVGASDTRMPKVALKVQAVAGEVMVDVDKPLGLRLAESRSANGGLVVKSASGNAAKAGIKSGDTVIYTSSYFGDELWPADNITFSRSALARCPSPVTIVFVRGENTAANVKRLPKRKAPPRFGRKLSPGQLELATHICVDCGYVYCQRKPFSELDPDWRCPQCNAPIKRFALYDKKTGRAKGGAVGDAGTLATLIGGLVGVGILAYVGLQF</sequence>
<dbReference type="Gene3D" id="2.20.28.10">
    <property type="match status" value="1"/>
</dbReference>
<dbReference type="SUPFAM" id="SSF57802">
    <property type="entry name" value="Rubredoxin-like"/>
    <property type="match status" value="1"/>
</dbReference>
<dbReference type="PROSITE" id="PS50903">
    <property type="entry name" value="RUBREDOXIN_LIKE"/>
    <property type="match status" value="1"/>
</dbReference>
<keyword evidence="1" id="KW-0812">Transmembrane</keyword>